<evidence type="ECO:0000256" key="1">
    <source>
        <dbReference type="SAM" id="Phobius"/>
    </source>
</evidence>
<reference evidence="3 4" key="1">
    <citation type="submission" date="2017-08" db="EMBL/GenBank/DDBJ databases">
        <title>Halovibrio sewagensis sp. nov., isolated from wastewater of high salinity.</title>
        <authorList>
            <person name="Dong X."/>
            <person name="Zhang G."/>
        </authorList>
    </citation>
    <scope>NUCLEOTIDE SEQUENCE [LARGE SCALE GENOMIC DNA]</scope>
    <source>
        <strain evidence="3 4">YL5-2</strain>
    </source>
</reference>
<dbReference type="PANTHER" id="PTHR10983">
    <property type="entry name" value="1-ACYLGLYCEROL-3-PHOSPHATE ACYLTRANSFERASE-RELATED"/>
    <property type="match status" value="1"/>
</dbReference>
<dbReference type="InterPro" id="IPR002123">
    <property type="entry name" value="Plipid/glycerol_acylTrfase"/>
</dbReference>
<protein>
    <submittedName>
        <fullName evidence="3">Acyltransferase</fullName>
    </submittedName>
</protein>
<comment type="caution">
    <text evidence="3">The sequence shown here is derived from an EMBL/GenBank/DDBJ whole genome shotgun (WGS) entry which is preliminary data.</text>
</comment>
<keyword evidence="4" id="KW-1185">Reference proteome</keyword>
<dbReference type="CDD" id="cd07990">
    <property type="entry name" value="LPLAT_LCLAT1-like"/>
    <property type="match status" value="1"/>
</dbReference>
<name>A0A2A2FBT9_9GAMM</name>
<gene>
    <name evidence="3" type="ORF">CK501_02590</name>
</gene>
<dbReference type="SMART" id="SM00563">
    <property type="entry name" value="PlsC"/>
    <property type="match status" value="1"/>
</dbReference>
<keyword evidence="3" id="KW-0012">Acyltransferase</keyword>
<accession>A0A2A2FBT9</accession>
<feature type="transmembrane region" description="Helical" evidence="1">
    <location>
        <begin position="7"/>
        <end position="31"/>
    </location>
</feature>
<keyword evidence="1" id="KW-0812">Transmembrane</keyword>
<evidence type="ECO:0000313" key="4">
    <source>
        <dbReference type="Proteomes" id="UP000218896"/>
    </source>
</evidence>
<dbReference type="AlphaFoldDB" id="A0A2A2FBT9"/>
<proteinExistence type="predicted"/>
<evidence type="ECO:0000313" key="3">
    <source>
        <dbReference type="EMBL" id="PAU82055.1"/>
    </source>
</evidence>
<sequence length="300" mass="34744">MVASIRAILGLLVMLINTLIGIGPMMVIALAKLIVPHQPFQQRCARGVMWIAEKWVDANVAVLNRMLDTRWELRGDFNPRLDTSYLVLCNHQSWVDIAALVEVLNGRVPYYKFFLKRELIWVPLLGLAFWALDYPLMRRYSSEYLKKHPEKRGLDLEITRKACEKCRGMPITVVNFPEGTRYTPAKHEAQQPGFRHLLQPKAGGISFVLASIGDQIDTILDISIVYPDGVPGFWDLLANRIPRVIVDIRQYPLDQQWVRGDYRNDPAFRSRFQQWITELWQQKDERIGFIHTSVDAERTE</sequence>
<organism evidence="3 4">
    <name type="scientific">Halovibrio salipaludis</name>
    <dbReference type="NCBI Taxonomy" id="2032626"/>
    <lineage>
        <taxon>Bacteria</taxon>
        <taxon>Pseudomonadati</taxon>
        <taxon>Pseudomonadota</taxon>
        <taxon>Gammaproteobacteria</taxon>
        <taxon>Oceanospirillales</taxon>
        <taxon>Halomonadaceae</taxon>
        <taxon>Halovibrio</taxon>
    </lineage>
</organism>
<feature type="domain" description="Phospholipid/glycerol acyltransferase" evidence="2">
    <location>
        <begin position="85"/>
        <end position="227"/>
    </location>
</feature>
<evidence type="ECO:0000259" key="2">
    <source>
        <dbReference type="SMART" id="SM00563"/>
    </source>
</evidence>
<dbReference type="Proteomes" id="UP000218896">
    <property type="component" value="Unassembled WGS sequence"/>
</dbReference>
<dbReference type="RefSeq" id="WP_095616152.1">
    <property type="nucleotide sequence ID" value="NZ_NSKD01000001.1"/>
</dbReference>
<dbReference type="EMBL" id="NSKD01000001">
    <property type="protein sequence ID" value="PAU82055.1"/>
    <property type="molecule type" value="Genomic_DNA"/>
</dbReference>
<dbReference type="PANTHER" id="PTHR10983:SF16">
    <property type="entry name" value="LYSOCARDIOLIPIN ACYLTRANSFERASE 1"/>
    <property type="match status" value="1"/>
</dbReference>
<keyword evidence="3" id="KW-0808">Transferase</keyword>
<dbReference type="Pfam" id="PF01553">
    <property type="entry name" value="Acyltransferase"/>
    <property type="match status" value="1"/>
</dbReference>
<keyword evidence="1" id="KW-0472">Membrane</keyword>
<dbReference type="NCBIfam" id="NF010621">
    <property type="entry name" value="PRK14014.1"/>
    <property type="match status" value="1"/>
</dbReference>
<dbReference type="SUPFAM" id="SSF69593">
    <property type="entry name" value="Glycerol-3-phosphate (1)-acyltransferase"/>
    <property type="match status" value="1"/>
</dbReference>
<dbReference type="OrthoDB" id="319710at2"/>
<dbReference type="GO" id="GO:0016746">
    <property type="term" value="F:acyltransferase activity"/>
    <property type="evidence" value="ECO:0007669"/>
    <property type="project" value="UniProtKB-KW"/>
</dbReference>
<keyword evidence="1" id="KW-1133">Transmembrane helix</keyword>